<proteinExistence type="predicted"/>
<dbReference type="Proteomes" id="UP001597282">
    <property type="component" value="Unassembled WGS sequence"/>
</dbReference>
<comment type="caution">
    <text evidence="1">The sequence shown here is derived from an EMBL/GenBank/DDBJ whole genome shotgun (WGS) entry which is preliminary data.</text>
</comment>
<sequence length="283" mass="32622">MARREVFILVIALVVSALTGCGSEKTEAKGERDSAQKVAAMLDQAYAHLNQVQGLEYITEGKQKTRTHPKNKSSHSEIRQKMWTEAGYAPDRFHIVSLGEGSPSEEIYLNHRAMYLKDPEGDRWEKISAKGTEGMALDLIHPHDPKRLLKQLRLLGEDWALTQQQGDYLLQMEWTGESIASYIRQVWWGHKELAVMDTSPDLVKWKDHLQVKRIQQTIRLDAETFRPIRLERKVDAEVEVDGFHLTSELDFKTEVRERKRPLQIPAEVKQSAKEIKPEIRAFD</sequence>
<dbReference type="PROSITE" id="PS51257">
    <property type="entry name" value="PROKAR_LIPOPROTEIN"/>
    <property type="match status" value="1"/>
</dbReference>
<dbReference type="RefSeq" id="WP_380165716.1">
    <property type="nucleotide sequence ID" value="NZ_JBHTNU010000011.1"/>
</dbReference>
<keyword evidence="2" id="KW-1185">Reference proteome</keyword>
<dbReference type="Pfam" id="PF20316">
    <property type="entry name" value="DUF6612"/>
    <property type="match status" value="1"/>
</dbReference>
<evidence type="ECO:0000313" key="1">
    <source>
        <dbReference type="EMBL" id="MFD1427570.1"/>
    </source>
</evidence>
<gene>
    <name evidence="1" type="ORF">ACFQ4Y_11700</name>
</gene>
<protein>
    <submittedName>
        <fullName evidence="1">DUF6612 family protein</fullName>
    </submittedName>
</protein>
<organism evidence="1 2">
    <name type="scientific">Kroppenstedtia sanguinis</name>
    <dbReference type="NCBI Taxonomy" id="1380684"/>
    <lineage>
        <taxon>Bacteria</taxon>
        <taxon>Bacillati</taxon>
        <taxon>Bacillota</taxon>
        <taxon>Bacilli</taxon>
        <taxon>Bacillales</taxon>
        <taxon>Thermoactinomycetaceae</taxon>
        <taxon>Kroppenstedtia</taxon>
    </lineage>
</organism>
<accession>A0ABW4C9Y9</accession>
<name>A0ABW4C9Y9_9BACL</name>
<dbReference type="InterPro" id="IPR046720">
    <property type="entry name" value="DUF6612"/>
</dbReference>
<evidence type="ECO:0000313" key="2">
    <source>
        <dbReference type="Proteomes" id="UP001597282"/>
    </source>
</evidence>
<dbReference type="EMBL" id="JBHTNU010000011">
    <property type="protein sequence ID" value="MFD1427570.1"/>
    <property type="molecule type" value="Genomic_DNA"/>
</dbReference>
<reference evidence="2" key="1">
    <citation type="journal article" date="2019" name="Int. J. Syst. Evol. Microbiol.">
        <title>The Global Catalogue of Microorganisms (GCM) 10K type strain sequencing project: providing services to taxonomists for standard genome sequencing and annotation.</title>
        <authorList>
            <consortium name="The Broad Institute Genomics Platform"/>
            <consortium name="The Broad Institute Genome Sequencing Center for Infectious Disease"/>
            <person name="Wu L."/>
            <person name="Ma J."/>
        </authorList>
    </citation>
    <scope>NUCLEOTIDE SEQUENCE [LARGE SCALE GENOMIC DNA]</scope>
    <source>
        <strain evidence="2">S1</strain>
    </source>
</reference>